<evidence type="ECO:0000313" key="2">
    <source>
        <dbReference type="EMBL" id="CAG9794411.1"/>
    </source>
</evidence>
<proteinExistence type="predicted"/>
<sequence length="169" mass="18812">MDIAPPKQTLFLLVDGIDEGFTGTEDREGTEPSATVATLLARHQHLLPPWLLLVCTARRHARPCYGMFTGYRKIMLDELQRAHVSADVQRYVLARLDTEPRLRSRVSSDAAAAAAAAAALDNLRIKSDGCLLYLEKVSMIKNIIDNIILFADSINKSNMLILEYLKDSN</sequence>
<evidence type="ECO:0000259" key="1">
    <source>
        <dbReference type="Pfam" id="PF25520"/>
    </source>
</evidence>
<dbReference type="InterPro" id="IPR058018">
    <property type="entry name" value="AAA_lid_TANC1/2"/>
</dbReference>
<dbReference type="EMBL" id="OU893337">
    <property type="protein sequence ID" value="CAG9794411.1"/>
    <property type="molecule type" value="Genomic_DNA"/>
</dbReference>
<dbReference type="Proteomes" id="UP001153714">
    <property type="component" value="Chromosome 6"/>
</dbReference>
<accession>A0A9N9RE15</accession>
<reference evidence="2" key="1">
    <citation type="submission" date="2021-12" db="EMBL/GenBank/DDBJ databases">
        <authorList>
            <person name="King R."/>
        </authorList>
    </citation>
    <scope>NUCLEOTIDE SEQUENCE</scope>
</reference>
<evidence type="ECO:0000313" key="3">
    <source>
        <dbReference type="Proteomes" id="UP001153714"/>
    </source>
</evidence>
<feature type="domain" description="TANC1/2-like AAA+ ATPase lid" evidence="1">
    <location>
        <begin position="78"/>
        <end position="137"/>
    </location>
</feature>
<keyword evidence="3" id="KW-1185">Reference proteome</keyword>
<protein>
    <recommendedName>
        <fullName evidence="1">TANC1/2-like AAA+ ATPase lid domain-containing protein</fullName>
    </recommendedName>
</protein>
<name>A0A9N9RE15_9NEOP</name>
<dbReference type="AlphaFoldDB" id="A0A9N9RE15"/>
<gene>
    <name evidence="2" type="ORF">DIATSA_LOCUS11787</name>
</gene>
<dbReference type="Pfam" id="PF25520">
    <property type="entry name" value="AAA_lid_TANC1"/>
    <property type="match status" value="1"/>
</dbReference>
<dbReference type="OrthoDB" id="427518at2759"/>
<reference evidence="2" key="2">
    <citation type="submission" date="2022-10" db="EMBL/GenBank/DDBJ databases">
        <authorList>
            <consortium name="ENA_rothamsted_submissions"/>
            <consortium name="culmorum"/>
            <person name="King R."/>
        </authorList>
    </citation>
    <scope>NUCLEOTIDE SEQUENCE</scope>
</reference>
<organism evidence="2 3">
    <name type="scientific">Diatraea saccharalis</name>
    <name type="common">sugarcane borer</name>
    <dbReference type="NCBI Taxonomy" id="40085"/>
    <lineage>
        <taxon>Eukaryota</taxon>
        <taxon>Metazoa</taxon>
        <taxon>Ecdysozoa</taxon>
        <taxon>Arthropoda</taxon>
        <taxon>Hexapoda</taxon>
        <taxon>Insecta</taxon>
        <taxon>Pterygota</taxon>
        <taxon>Neoptera</taxon>
        <taxon>Endopterygota</taxon>
        <taxon>Lepidoptera</taxon>
        <taxon>Glossata</taxon>
        <taxon>Ditrysia</taxon>
        <taxon>Pyraloidea</taxon>
        <taxon>Crambidae</taxon>
        <taxon>Crambinae</taxon>
        <taxon>Diatraea</taxon>
    </lineage>
</organism>